<name>A0A6M3L5J5_9ZZZZ</name>
<gene>
    <name evidence="1" type="ORF">MM415B02765_0009</name>
</gene>
<accession>A0A6M3L5J5</accession>
<dbReference type="EMBL" id="MT142777">
    <property type="protein sequence ID" value="QJA88428.1"/>
    <property type="molecule type" value="Genomic_DNA"/>
</dbReference>
<sequence length="87" mass="9635">MLRLSRAELEFYADQIQAVTPGCKVLGAARMNLNGSATVAYTCEQIVSFRAYAPLKFDIPELLVRLNAEAITFNGNTLFVTHREAGR</sequence>
<reference evidence="1" key="1">
    <citation type="submission" date="2020-03" db="EMBL/GenBank/DDBJ databases">
        <title>The deep terrestrial virosphere.</title>
        <authorList>
            <person name="Holmfeldt K."/>
            <person name="Nilsson E."/>
            <person name="Simone D."/>
            <person name="Lopez-Fernandez M."/>
            <person name="Wu X."/>
            <person name="de Brujin I."/>
            <person name="Lundin D."/>
            <person name="Andersson A."/>
            <person name="Bertilsson S."/>
            <person name="Dopson M."/>
        </authorList>
    </citation>
    <scope>NUCLEOTIDE SEQUENCE</scope>
    <source>
        <strain evidence="1">MM415B02765</strain>
    </source>
</reference>
<organism evidence="1">
    <name type="scientific">viral metagenome</name>
    <dbReference type="NCBI Taxonomy" id="1070528"/>
    <lineage>
        <taxon>unclassified sequences</taxon>
        <taxon>metagenomes</taxon>
        <taxon>organismal metagenomes</taxon>
    </lineage>
</organism>
<protein>
    <submittedName>
        <fullName evidence="1">Uncharacterized protein</fullName>
    </submittedName>
</protein>
<dbReference type="AlphaFoldDB" id="A0A6M3L5J5"/>
<proteinExistence type="predicted"/>
<evidence type="ECO:0000313" key="1">
    <source>
        <dbReference type="EMBL" id="QJA88428.1"/>
    </source>
</evidence>